<dbReference type="Pfam" id="PF00078">
    <property type="entry name" value="RVT_1"/>
    <property type="match status" value="1"/>
</dbReference>
<dbReference type="CDD" id="cd01650">
    <property type="entry name" value="RT_nLTR_like"/>
    <property type="match status" value="1"/>
</dbReference>
<accession>A0A0B7N045</accession>
<evidence type="ECO:0000259" key="1">
    <source>
        <dbReference type="PROSITE" id="PS50878"/>
    </source>
</evidence>
<dbReference type="PANTHER" id="PTHR31635">
    <property type="entry name" value="REVERSE TRANSCRIPTASE DOMAIN-CONTAINING PROTEIN-RELATED"/>
    <property type="match status" value="1"/>
</dbReference>
<proteinExistence type="predicted"/>
<dbReference type="InterPro" id="IPR000477">
    <property type="entry name" value="RT_dom"/>
</dbReference>
<dbReference type="Proteomes" id="UP000054107">
    <property type="component" value="Unassembled WGS sequence"/>
</dbReference>
<dbReference type="EMBL" id="LN720460">
    <property type="protein sequence ID" value="CEP08875.1"/>
    <property type="molecule type" value="Genomic_DNA"/>
</dbReference>
<dbReference type="Pfam" id="PF13966">
    <property type="entry name" value="zf-RVT"/>
    <property type="match status" value="1"/>
</dbReference>
<reference evidence="2 3" key="1">
    <citation type="submission" date="2014-09" db="EMBL/GenBank/DDBJ databases">
        <authorList>
            <person name="Ellenberger Sabrina"/>
        </authorList>
    </citation>
    <scope>NUCLEOTIDE SEQUENCE [LARGE SCALE GENOMIC DNA]</scope>
    <source>
        <strain evidence="2 3">CBS 412.66</strain>
    </source>
</reference>
<dbReference type="SUPFAM" id="SSF56672">
    <property type="entry name" value="DNA/RNA polymerases"/>
    <property type="match status" value="1"/>
</dbReference>
<dbReference type="AlphaFoldDB" id="A0A0B7N045"/>
<dbReference type="InterPro" id="IPR043502">
    <property type="entry name" value="DNA/RNA_pol_sf"/>
</dbReference>
<evidence type="ECO:0000313" key="3">
    <source>
        <dbReference type="Proteomes" id="UP000054107"/>
    </source>
</evidence>
<dbReference type="STRING" id="35722.A0A0B7N045"/>
<dbReference type="PROSITE" id="PS50878">
    <property type="entry name" value="RT_POL"/>
    <property type="match status" value="1"/>
</dbReference>
<evidence type="ECO:0000313" key="2">
    <source>
        <dbReference type="EMBL" id="CEP08875.1"/>
    </source>
</evidence>
<protein>
    <recommendedName>
        <fullName evidence="1">Reverse transcriptase domain-containing protein</fullName>
    </recommendedName>
</protein>
<name>A0A0B7N045_9FUNG</name>
<sequence>MLPMNRLLAEMACRINLSVSSRYIQVVAKSHLPLSTMPCLLLTFRLPGLSRNWRPIALINTDAKVFTRILSARMADTASSLINPYQTGFVRGRFIADNGMLMKLVMEHAKSTRSSSIGLLLDQEKAYDRVHPVYLRAVLLRFGYPVALVNCISRLFFDNHMVINVNGFLSPPVSQLRGLKQGDPISPILFNLAFEPLLRRIMADSSLAGFSLPSPVSTQIPTNVSSTAVKMLAYADDIVCLLNSPSDLSRLQQHLQLYAAASNAKVNYHKTEAISLSGSPRIYGSIWRSALHRHNITSWHDARSPSPVRYLGFPLYTSIAQRDVFLKQLLETIQQGCLIHQQRGLSVRGRATVLNSLLLSKLWHVLRVVTVPVSFFQSINSAMSSFLNFRIFPRISVNTACLPRSQGGIGLIHPQLQQSALQLRWLRPLLDQSTADILCCPSIVLPRLVGFLLSHQPLLSDLFRSPPQQLDHRFSLLFPRPIDQLPKDFSNLIVSASTCLEIPLESVILTSSSSVVLGRSMAQLPSSVAYTQGTDSGSCLRPKQTSELTVHPILAKRFLKFVRQDEIKLAPFYMRAFIDARFSSLGRFPFQHMADHTVVDITPFVESLHFSSSTTTGLSRRALSTKTYRRLCRPAIPHQPPLPPPFSPDVSVNWFDFWLLPITHSCRNIWYRFLHQKIPHKSLLHRFVPDFFPTPSCAICSHPTDTLDHFLFSCPIKLSVWQTIQHRHLPFLSTPWASFDLHLLLTTVRFPTEFPRSALLVIAATLESIWISHWSFIFSDTPFTLDSVLSIAESKILKYQQESFIIAGIPHCPLPFFSVD</sequence>
<dbReference type="OrthoDB" id="2287349at2759"/>
<organism evidence="2 3">
    <name type="scientific">Parasitella parasitica</name>
    <dbReference type="NCBI Taxonomy" id="35722"/>
    <lineage>
        <taxon>Eukaryota</taxon>
        <taxon>Fungi</taxon>
        <taxon>Fungi incertae sedis</taxon>
        <taxon>Mucoromycota</taxon>
        <taxon>Mucoromycotina</taxon>
        <taxon>Mucoromycetes</taxon>
        <taxon>Mucorales</taxon>
        <taxon>Mucorineae</taxon>
        <taxon>Mucoraceae</taxon>
        <taxon>Parasitella</taxon>
    </lineage>
</organism>
<dbReference type="PANTHER" id="PTHR31635:SF196">
    <property type="entry name" value="REVERSE TRANSCRIPTASE DOMAIN-CONTAINING PROTEIN-RELATED"/>
    <property type="match status" value="1"/>
</dbReference>
<feature type="domain" description="Reverse transcriptase" evidence="1">
    <location>
        <begin position="25"/>
        <end position="315"/>
    </location>
</feature>
<dbReference type="InterPro" id="IPR026960">
    <property type="entry name" value="RVT-Znf"/>
</dbReference>
<keyword evidence="3" id="KW-1185">Reference proteome</keyword>
<gene>
    <name evidence="2" type="primary">PARPA_02270.1 scaffold 3616</name>
</gene>